<name>A0A7Y2E6W1_UNCEI</name>
<evidence type="ECO:0000256" key="2">
    <source>
        <dbReference type="ARBA" id="ARBA00006521"/>
    </source>
</evidence>
<dbReference type="GO" id="GO:0006281">
    <property type="term" value="P:DNA repair"/>
    <property type="evidence" value="ECO:0007669"/>
    <property type="project" value="UniProtKB-KW"/>
</dbReference>
<dbReference type="InterPro" id="IPR051536">
    <property type="entry name" value="UDG_Type-4/5"/>
</dbReference>
<keyword evidence="5" id="KW-0004">4Fe-4S</keyword>
<comment type="caution">
    <text evidence="13">The sequence shown here is derived from an EMBL/GenBank/DDBJ whole genome shotgun (WGS) entry which is preliminary data.</text>
</comment>
<dbReference type="Pfam" id="PF03167">
    <property type="entry name" value="UDG"/>
    <property type="match status" value="1"/>
</dbReference>
<dbReference type="PANTHER" id="PTHR33693">
    <property type="entry name" value="TYPE-5 URACIL-DNA GLYCOSYLASE"/>
    <property type="match status" value="1"/>
</dbReference>
<dbReference type="CDD" id="cd10030">
    <property type="entry name" value="UDG-F4_TTUDGA_SPO1dp_like"/>
    <property type="match status" value="1"/>
</dbReference>
<proteinExistence type="inferred from homology"/>
<dbReference type="EC" id="3.2.2.27" evidence="3"/>
<evidence type="ECO:0000256" key="9">
    <source>
        <dbReference type="ARBA" id="ARBA00023004"/>
    </source>
</evidence>
<dbReference type="GO" id="GO:0046872">
    <property type="term" value="F:metal ion binding"/>
    <property type="evidence" value="ECO:0007669"/>
    <property type="project" value="UniProtKB-KW"/>
</dbReference>
<dbReference type="InterPro" id="IPR005122">
    <property type="entry name" value="Uracil-DNA_glycosylase-like"/>
</dbReference>
<dbReference type="PANTHER" id="PTHR33693:SF1">
    <property type="entry name" value="TYPE-4 URACIL-DNA GLYCOSYLASE"/>
    <property type="match status" value="1"/>
</dbReference>
<evidence type="ECO:0000313" key="13">
    <source>
        <dbReference type="EMBL" id="NNF05432.1"/>
    </source>
</evidence>
<dbReference type="SMART" id="SM00987">
    <property type="entry name" value="UreE_C"/>
    <property type="match status" value="1"/>
</dbReference>
<evidence type="ECO:0000256" key="10">
    <source>
        <dbReference type="ARBA" id="ARBA00023014"/>
    </source>
</evidence>
<evidence type="ECO:0000259" key="12">
    <source>
        <dbReference type="SMART" id="SM00986"/>
    </source>
</evidence>
<evidence type="ECO:0000256" key="5">
    <source>
        <dbReference type="ARBA" id="ARBA00022485"/>
    </source>
</evidence>
<dbReference type="EMBL" id="JABDJR010000056">
    <property type="protein sequence ID" value="NNF05432.1"/>
    <property type="molecule type" value="Genomic_DNA"/>
</dbReference>
<keyword evidence="9" id="KW-0408">Iron</keyword>
<dbReference type="Gene3D" id="3.40.470.10">
    <property type="entry name" value="Uracil-DNA glycosylase-like domain"/>
    <property type="match status" value="1"/>
</dbReference>
<gene>
    <name evidence="13" type="ORF">HKN21_01600</name>
</gene>
<dbReference type="SMART" id="SM00986">
    <property type="entry name" value="UDG"/>
    <property type="match status" value="1"/>
</dbReference>
<comment type="catalytic activity">
    <reaction evidence="1">
        <text>Hydrolyzes single-stranded DNA or mismatched double-stranded DNA and polynucleotides, releasing free uracil.</text>
        <dbReference type="EC" id="3.2.2.27"/>
    </reaction>
</comment>
<dbReference type="NCBIfam" id="TIGR00758">
    <property type="entry name" value="UDG_fam4"/>
    <property type="match status" value="1"/>
</dbReference>
<keyword evidence="11" id="KW-0234">DNA repair</keyword>
<reference evidence="13 14" key="1">
    <citation type="submission" date="2020-03" db="EMBL/GenBank/DDBJ databases">
        <title>Metabolic flexibility allows generalist bacteria to become dominant in a frequently disturbed ecosystem.</title>
        <authorList>
            <person name="Chen Y.-J."/>
            <person name="Leung P.M."/>
            <person name="Bay S.K."/>
            <person name="Hugenholtz P."/>
            <person name="Kessler A.J."/>
            <person name="Shelley G."/>
            <person name="Waite D.W."/>
            <person name="Cook P.L."/>
            <person name="Greening C."/>
        </authorList>
    </citation>
    <scope>NUCLEOTIDE SEQUENCE [LARGE SCALE GENOMIC DNA]</scope>
    <source>
        <strain evidence="13">SS_bin_28</strain>
    </source>
</reference>
<comment type="similarity">
    <text evidence="2">Belongs to the uracil-DNA glycosylase (UDG) superfamily. Type 4 (UDGa) family.</text>
</comment>
<protein>
    <recommendedName>
        <fullName evidence="4">Type-4 uracil-DNA glycosylase</fullName>
        <ecNumber evidence="3">3.2.2.27</ecNumber>
    </recommendedName>
</protein>
<evidence type="ECO:0000256" key="6">
    <source>
        <dbReference type="ARBA" id="ARBA00022723"/>
    </source>
</evidence>
<keyword evidence="8" id="KW-0378">Hydrolase</keyword>
<dbReference type="SUPFAM" id="SSF52141">
    <property type="entry name" value="Uracil-DNA glycosylase-like"/>
    <property type="match status" value="1"/>
</dbReference>
<keyword evidence="7" id="KW-0227">DNA damage</keyword>
<dbReference type="Proteomes" id="UP000547674">
    <property type="component" value="Unassembled WGS sequence"/>
</dbReference>
<evidence type="ECO:0000256" key="8">
    <source>
        <dbReference type="ARBA" id="ARBA00022801"/>
    </source>
</evidence>
<dbReference type="GO" id="GO:0004844">
    <property type="term" value="F:uracil DNA N-glycosylase activity"/>
    <property type="evidence" value="ECO:0007669"/>
    <property type="project" value="UniProtKB-EC"/>
</dbReference>
<dbReference type="AlphaFoldDB" id="A0A7Y2E6W1"/>
<dbReference type="InterPro" id="IPR005273">
    <property type="entry name" value="Ura-DNA_glyco_family4"/>
</dbReference>
<accession>A0A7Y2E6W1</accession>
<evidence type="ECO:0000313" key="14">
    <source>
        <dbReference type="Proteomes" id="UP000547674"/>
    </source>
</evidence>
<keyword evidence="6" id="KW-0479">Metal-binding</keyword>
<evidence type="ECO:0000256" key="11">
    <source>
        <dbReference type="ARBA" id="ARBA00023204"/>
    </source>
</evidence>
<dbReference type="InterPro" id="IPR036895">
    <property type="entry name" value="Uracil-DNA_glycosylase-like_sf"/>
</dbReference>
<feature type="domain" description="Uracil-DNA glycosylase-like" evidence="12">
    <location>
        <begin position="28"/>
        <end position="176"/>
    </location>
</feature>
<evidence type="ECO:0000256" key="4">
    <source>
        <dbReference type="ARBA" id="ARBA00019403"/>
    </source>
</evidence>
<sequence>MESLKVLGEEASTCKNCGLCETRNKVVFSSGTARTKVMFVGEAPGADEDRQGLPFVGRAGKLLDQIIDAVGFDREEIYVANILKCRPPNNRDPKPEEIEACTPYLEQQIELVKPRIICALGRFAGQFLTDQPKASMGSLRGKVAKYKDGTPVLPIYHPAALLRNPNWKRVVWEDVQILRQEYLRLRDQG</sequence>
<dbReference type="GO" id="GO:0051539">
    <property type="term" value="F:4 iron, 4 sulfur cluster binding"/>
    <property type="evidence" value="ECO:0007669"/>
    <property type="project" value="UniProtKB-KW"/>
</dbReference>
<organism evidence="13 14">
    <name type="scientific">Eiseniibacteriota bacterium</name>
    <dbReference type="NCBI Taxonomy" id="2212470"/>
    <lineage>
        <taxon>Bacteria</taxon>
        <taxon>Candidatus Eiseniibacteriota</taxon>
    </lineage>
</organism>
<evidence type="ECO:0000256" key="1">
    <source>
        <dbReference type="ARBA" id="ARBA00001400"/>
    </source>
</evidence>
<evidence type="ECO:0000256" key="3">
    <source>
        <dbReference type="ARBA" id="ARBA00012030"/>
    </source>
</evidence>
<evidence type="ECO:0000256" key="7">
    <source>
        <dbReference type="ARBA" id="ARBA00022763"/>
    </source>
</evidence>
<keyword evidence="10" id="KW-0411">Iron-sulfur</keyword>